<feature type="transmembrane region" description="Helical" evidence="6">
    <location>
        <begin position="58"/>
        <end position="77"/>
    </location>
</feature>
<organism evidence="8 9">
    <name type="scientific">Pseudomonas chaetocerotis</name>
    <dbReference type="NCBI Taxonomy" id="2758695"/>
    <lineage>
        <taxon>Bacteria</taxon>
        <taxon>Pseudomonadati</taxon>
        <taxon>Pseudomonadota</taxon>
        <taxon>Gammaproteobacteria</taxon>
        <taxon>Pseudomonadales</taxon>
        <taxon>Pseudomonadaceae</taxon>
        <taxon>Pseudomonas</taxon>
    </lineage>
</organism>
<feature type="transmembrane region" description="Helical" evidence="6">
    <location>
        <begin position="89"/>
        <end position="109"/>
    </location>
</feature>
<comment type="similarity">
    <text evidence="2">Belongs to the EamA transporter family.</text>
</comment>
<feature type="transmembrane region" description="Helical" evidence="6">
    <location>
        <begin position="29"/>
        <end position="46"/>
    </location>
</feature>
<keyword evidence="5 6" id="KW-0472">Membrane</keyword>
<reference evidence="8" key="1">
    <citation type="submission" date="2020-07" db="EMBL/GenBank/DDBJ databases">
        <title>Pseudomonas chaetoceroseae sp. nov., a new member of the Pseudomonas oleovorans group isolated from a culture of Chaetoceros calcitrans.</title>
        <authorList>
            <person name="Girard L."/>
            <person name="Lood C."/>
            <person name="De Mot R."/>
            <person name="Baudart J."/>
        </authorList>
    </citation>
    <scope>NUCLEOTIDE SEQUENCE</scope>
    <source>
        <strain evidence="8">536</strain>
    </source>
</reference>
<keyword evidence="4 6" id="KW-1133">Transmembrane helix</keyword>
<dbReference type="PANTHER" id="PTHR32322">
    <property type="entry name" value="INNER MEMBRANE TRANSPORTER"/>
    <property type="match status" value="1"/>
</dbReference>
<gene>
    <name evidence="8" type="ORF">H3221_23750</name>
</gene>
<feature type="transmembrane region" description="Helical" evidence="6">
    <location>
        <begin position="147"/>
        <end position="166"/>
    </location>
</feature>
<dbReference type="AlphaFoldDB" id="A0A931GJT8"/>
<evidence type="ECO:0000259" key="7">
    <source>
        <dbReference type="Pfam" id="PF00892"/>
    </source>
</evidence>
<comment type="caution">
    <text evidence="8">The sequence shown here is derived from an EMBL/GenBank/DDBJ whole genome shotgun (WGS) entry which is preliminary data.</text>
</comment>
<evidence type="ECO:0000313" key="9">
    <source>
        <dbReference type="Proteomes" id="UP000596932"/>
    </source>
</evidence>
<sequence>MTTCPQSLSTEARNAPISDRILLTPRVKGIALLLLAILVWGVNWPVMKAGLDHVTPVWFSASRFALGALCLFLLQLATGTLYRPRRRDLPLLLSVGLLQMLAFTLLGALAMTDLPAGRSAVLAYTTPLWVTPLAVLVFRERLAPRQLFGAALGMFGVAVLFNPLALDWNNANLVRANLMLLIASACWALCILHLRYANVRATAYELAPWQMLVAAIPLLVLARIVEGPFTGDGSMTFWQIVLFVGPLATAFCFCAVNAASMWLPATSMSLAMLGVPLVGLISSVFWFGESLSISLIAGVLAISAGILLAMLKTRAGGTS</sequence>
<feature type="transmembrane region" description="Helical" evidence="6">
    <location>
        <begin position="206"/>
        <end position="225"/>
    </location>
</feature>
<evidence type="ECO:0000256" key="2">
    <source>
        <dbReference type="ARBA" id="ARBA00007362"/>
    </source>
</evidence>
<dbReference type="RefSeq" id="WP_196476993.1">
    <property type="nucleotide sequence ID" value="NZ_JACFYX020000005.1"/>
</dbReference>
<dbReference type="Pfam" id="PF00892">
    <property type="entry name" value="EamA"/>
    <property type="match status" value="2"/>
</dbReference>
<feature type="domain" description="EamA" evidence="7">
    <location>
        <begin position="176"/>
        <end position="310"/>
    </location>
</feature>
<dbReference type="InterPro" id="IPR000620">
    <property type="entry name" value="EamA_dom"/>
</dbReference>
<feature type="domain" description="EamA" evidence="7">
    <location>
        <begin position="28"/>
        <end position="161"/>
    </location>
</feature>
<feature type="transmembrane region" description="Helical" evidence="6">
    <location>
        <begin position="237"/>
        <end position="258"/>
    </location>
</feature>
<evidence type="ECO:0000256" key="4">
    <source>
        <dbReference type="ARBA" id="ARBA00022989"/>
    </source>
</evidence>
<dbReference type="InterPro" id="IPR037185">
    <property type="entry name" value="EmrE-like"/>
</dbReference>
<accession>A0A931GJT8</accession>
<name>A0A931GJT8_9PSED</name>
<feature type="transmembrane region" description="Helical" evidence="6">
    <location>
        <begin position="270"/>
        <end position="287"/>
    </location>
</feature>
<evidence type="ECO:0000256" key="5">
    <source>
        <dbReference type="ARBA" id="ARBA00023136"/>
    </source>
</evidence>
<dbReference type="Gene3D" id="1.10.3730.20">
    <property type="match status" value="1"/>
</dbReference>
<comment type="subcellular location">
    <subcellularLocation>
        <location evidence="1">Membrane</location>
        <topology evidence="1">Multi-pass membrane protein</topology>
    </subcellularLocation>
</comment>
<feature type="transmembrane region" description="Helical" evidence="6">
    <location>
        <begin position="178"/>
        <end position="194"/>
    </location>
</feature>
<protein>
    <submittedName>
        <fullName evidence="8">DMT family transporter</fullName>
    </submittedName>
</protein>
<dbReference type="EMBL" id="JACFYX010000034">
    <property type="protein sequence ID" value="MBG0838136.1"/>
    <property type="molecule type" value="Genomic_DNA"/>
</dbReference>
<evidence type="ECO:0000256" key="1">
    <source>
        <dbReference type="ARBA" id="ARBA00004141"/>
    </source>
</evidence>
<dbReference type="Proteomes" id="UP000596932">
    <property type="component" value="Unassembled WGS sequence"/>
</dbReference>
<dbReference type="PANTHER" id="PTHR32322:SF2">
    <property type="entry name" value="EAMA DOMAIN-CONTAINING PROTEIN"/>
    <property type="match status" value="1"/>
</dbReference>
<feature type="transmembrane region" description="Helical" evidence="6">
    <location>
        <begin position="121"/>
        <end position="138"/>
    </location>
</feature>
<dbReference type="InterPro" id="IPR050638">
    <property type="entry name" value="AA-Vitamin_Transporters"/>
</dbReference>
<evidence type="ECO:0000256" key="3">
    <source>
        <dbReference type="ARBA" id="ARBA00022692"/>
    </source>
</evidence>
<proteinExistence type="inferred from homology"/>
<keyword evidence="9" id="KW-1185">Reference proteome</keyword>
<dbReference type="SUPFAM" id="SSF103481">
    <property type="entry name" value="Multidrug resistance efflux transporter EmrE"/>
    <property type="match status" value="2"/>
</dbReference>
<feature type="transmembrane region" description="Helical" evidence="6">
    <location>
        <begin position="293"/>
        <end position="311"/>
    </location>
</feature>
<evidence type="ECO:0000313" key="8">
    <source>
        <dbReference type="EMBL" id="MBG0838136.1"/>
    </source>
</evidence>
<evidence type="ECO:0000256" key="6">
    <source>
        <dbReference type="SAM" id="Phobius"/>
    </source>
</evidence>
<keyword evidence="3 6" id="KW-0812">Transmembrane</keyword>
<dbReference type="GO" id="GO:0016020">
    <property type="term" value="C:membrane"/>
    <property type="evidence" value="ECO:0007669"/>
    <property type="project" value="UniProtKB-SubCell"/>
</dbReference>